<accession>A0A7C3ZFJ2</accession>
<dbReference type="PANTHER" id="PTHR10098">
    <property type="entry name" value="RAPSYN-RELATED"/>
    <property type="match status" value="1"/>
</dbReference>
<dbReference type="Gene3D" id="1.25.40.10">
    <property type="entry name" value="Tetratricopeptide repeat domain"/>
    <property type="match status" value="2"/>
</dbReference>
<dbReference type="Pfam" id="PF12770">
    <property type="entry name" value="CHAT"/>
    <property type="match status" value="1"/>
</dbReference>
<dbReference type="AlphaFoldDB" id="A0A7C3ZFJ2"/>
<proteinExistence type="predicted"/>
<dbReference type="SUPFAM" id="SSF48452">
    <property type="entry name" value="TPR-like"/>
    <property type="match status" value="2"/>
</dbReference>
<dbReference type="InterPro" id="IPR024983">
    <property type="entry name" value="CHAT_dom"/>
</dbReference>
<evidence type="ECO:0000259" key="1">
    <source>
        <dbReference type="Pfam" id="PF12770"/>
    </source>
</evidence>
<reference evidence="2" key="1">
    <citation type="journal article" date="2020" name="mSystems">
        <title>Genome- and Community-Level Interaction Insights into Carbon Utilization and Element Cycling Functions of Hydrothermarchaeota in Hydrothermal Sediment.</title>
        <authorList>
            <person name="Zhou Z."/>
            <person name="Liu Y."/>
            <person name="Xu W."/>
            <person name="Pan J."/>
            <person name="Luo Z.H."/>
            <person name="Li M."/>
        </authorList>
    </citation>
    <scope>NUCLEOTIDE SEQUENCE [LARGE SCALE GENOMIC DNA]</scope>
    <source>
        <strain evidence="2">SpSt-374</strain>
    </source>
</reference>
<dbReference type="InterPro" id="IPR019734">
    <property type="entry name" value="TPR_rpt"/>
</dbReference>
<evidence type="ECO:0000313" key="2">
    <source>
        <dbReference type="EMBL" id="HGF99859.1"/>
    </source>
</evidence>
<sequence>MKLLKSVSKPIFLFCLSLLLTVVIPIATVAVTPPGSRVVAPTANLPLVAQAKQLYDAGRFLEAVPLLQQAASEFEARGDYLNQAMALSNLAAAVGQLQQWDAAEVAVNNSISLLVSQPSSGEKSRILAQTRDIQGKLQMERGRLPEALAAWQEAAKLYGELDAKDQWMQAQIHQSRALQGLGLYPRACETLLGALTGESLTCDVDAGDVSALQQRLQNQALRLPMVRAINDLGNVLRVLGQLEASEQVLSLGLEAVQKLNMPEEEAKLYLNLGNTTRAVANQPTVEAVERLELGQKAVGLYQKAAQMAGNSPIQMQAQLNQLSWLVDLGKWSEAETLWRSLPPVGKDFPSGGSGLYAQVNLAQTLIKMAQSPLGKPSLPEIIEGLDRVLPPARILGNQPIIAHILETQGRLWELQGQLDKAAALTNEALTVVPQLEHPEIAYQLLWQLGRIRQAQGDREGAIGHYNQAVEIIASLRGDLVAVNPDVQFSFRSSVEPIYRELVSLLLKEKSPSQDKLKQARQTIEALQLAELDNFFRDACADAEVKPIDEIDPQAAVIYPIILADRLEVVLSIPGQSLRHYSTPKSQAELETIFNRARSSLRRTAFEQERLPLAQEIYDWLIRPAEADLTANGIKTLVFVLDGSLRNLPMAALHDGEQYLIQKYSISLTPGLQLLDPRPLNQVQLKAITAALSEARQGFPALPGVANEVADIAAEIPTQKLLNQEFVTDNLQKQIEKLSFPILHLATHGQFSSNAADTFILTWDGRVNVKEFDRLLRGGQQTSRNAGRRRASIELLVLSACETAAGDSRAALGLAGIAIRSGARSTLATLWQVNDESTAAFMSEFYRQLSQAGMSKAEALRNAQITLLQNPKYQNPYFWAPFVLLGNWE</sequence>
<dbReference type="InterPro" id="IPR011990">
    <property type="entry name" value="TPR-like_helical_dom_sf"/>
</dbReference>
<organism evidence="2">
    <name type="scientific">Planktothricoides sp. SpSt-374</name>
    <dbReference type="NCBI Taxonomy" id="2282167"/>
    <lineage>
        <taxon>Bacteria</taxon>
        <taxon>Bacillati</taxon>
        <taxon>Cyanobacteriota</taxon>
        <taxon>Cyanophyceae</taxon>
        <taxon>Oscillatoriophycideae</taxon>
        <taxon>Oscillatoriales</taxon>
        <taxon>Oscillatoriaceae</taxon>
        <taxon>Planktothricoides</taxon>
    </lineage>
</organism>
<comment type="caution">
    <text evidence="2">The sequence shown here is derived from an EMBL/GenBank/DDBJ whole genome shotgun (WGS) entry which is preliminary data.</text>
</comment>
<gene>
    <name evidence="2" type="ORF">ENR15_04120</name>
</gene>
<name>A0A7C3ZFJ2_9CYAN</name>
<dbReference type="PANTHER" id="PTHR10098:SF112">
    <property type="entry name" value="SLR0380 PROTEIN"/>
    <property type="match status" value="1"/>
</dbReference>
<feature type="domain" description="CHAT" evidence="1">
    <location>
        <begin position="611"/>
        <end position="886"/>
    </location>
</feature>
<dbReference type="SMART" id="SM00028">
    <property type="entry name" value="TPR"/>
    <property type="match status" value="5"/>
</dbReference>
<dbReference type="EMBL" id="DSPX01000039">
    <property type="protein sequence ID" value="HGF99859.1"/>
    <property type="molecule type" value="Genomic_DNA"/>
</dbReference>
<protein>
    <submittedName>
        <fullName evidence="2">CHAT domain-containing protein</fullName>
    </submittedName>
</protein>